<evidence type="ECO:0000313" key="2">
    <source>
        <dbReference type="EMBL" id="GAA2429070.1"/>
    </source>
</evidence>
<organism evidence="2 3">
    <name type="scientific">Streptomyces glaucus</name>
    <dbReference type="NCBI Taxonomy" id="284029"/>
    <lineage>
        <taxon>Bacteria</taxon>
        <taxon>Bacillati</taxon>
        <taxon>Actinomycetota</taxon>
        <taxon>Actinomycetes</taxon>
        <taxon>Kitasatosporales</taxon>
        <taxon>Streptomycetaceae</taxon>
        <taxon>Streptomyces</taxon>
    </lineage>
</organism>
<sequence>MAKNKSRNRKQPQVERAAQATRPSGMEPQDEQRAPQVAPGDTVRKRQKRFGHN</sequence>
<feature type="region of interest" description="Disordered" evidence="1">
    <location>
        <begin position="1"/>
        <end position="53"/>
    </location>
</feature>
<feature type="compositionally biased region" description="Basic residues" evidence="1">
    <location>
        <begin position="1"/>
        <end position="10"/>
    </location>
</feature>
<comment type="caution">
    <text evidence="2">The sequence shown here is derived from an EMBL/GenBank/DDBJ whole genome shotgun (WGS) entry which is preliminary data.</text>
</comment>
<keyword evidence="3" id="KW-1185">Reference proteome</keyword>
<name>A0ABN3JFX7_9ACTN</name>
<evidence type="ECO:0000256" key="1">
    <source>
        <dbReference type="SAM" id="MobiDB-lite"/>
    </source>
</evidence>
<dbReference type="RefSeq" id="WP_344601096.1">
    <property type="nucleotide sequence ID" value="NZ_BAAATK010000007.1"/>
</dbReference>
<evidence type="ECO:0000313" key="3">
    <source>
        <dbReference type="Proteomes" id="UP001500460"/>
    </source>
</evidence>
<reference evidence="2 3" key="1">
    <citation type="journal article" date="2019" name="Int. J. Syst. Evol. Microbiol.">
        <title>The Global Catalogue of Microorganisms (GCM) 10K type strain sequencing project: providing services to taxonomists for standard genome sequencing and annotation.</title>
        <authorList>
            <consortium name="The Broad Institute Genomics Platform"/>
            <consortium name="The Broad Institute Genome Sequencing Center for Infectious Disease"/>
            <person name="Wu L."/>
            <person name="Ma J."/>
        </authorList>
    </citation>
    <scope>NUCLEOTIDE SEQUENCE [LARGE SCALE GENOMIC DNA]</scope>
    <source>
        <strain evidence="2 3">JCM 6922</strain>
    </source>
</reference>
<proteinExistence type="predicted"/>
<dbReference type="EMBL" id="BAAATK010000007">
    <property type="protein sequence ID" value="GAA2429070.1"/>
    <property type="molecule type" value="Genomic_DNA"/>
</dbReference>
<dbReference type="Proteomes" id="UP001500460">
    <property type="component" value="Unassembled WGS sequence"/>
</dbReference>
<protein>
    <recommendedName>
        <fullName evidence="4">Small hydrophilic protein</fullName>
    </recommendedName>
</protein>
<evidence type="ECO:0008006" key="4">
    <source>
        <dbReference type="Google" id="ProtNLM"/>
    </source>
</evidence>
<gene>
    <name evidence="2" type="ORF">GCM10010421_16300</name>
</gene>
<accession>A0ABN3JFX7</accession>